<comment type="caution">
    <text evidence="1">The sequence shown here is derived from an EMBL/GenBank/DDBJ whole genome shotgun (WGS) entry which is preliminary data.</text>
</comment>
<name>A0A5J4UF60_9EUKA</name>
<proteinExistence type="predicted"/>
<dbReference type="AlphaFoldDB" id="A0A5J4UF60"/>
<protein>
    <submittedName>
        <fullName evidence="1">Uncharacterized protein</fullName>
    </submittedName>
</protein>
<reference evidence="1 2" key="1">
    <citation type="submission" date="2019-03" db="EMBL/GenBank/DDBJ databases">
        <title>Single cell metagenomics reveals metabolic interactions within the superorganism composed of flagellate Streblomastix strix and complex community of Bacteroidetes bacteria on its surface.</title>
        <authorList>
            <person name="Treitli S.C."/>
            <person name="Kolisko M."/>
            <person name="Husnik F."/>
            <person name="Keeling P."/>
            <person name="Hampl V."/>
        </authorList>
    </citation>
    <scope>NUCLEOTIDE SEQUENCE [LARGE SCALE GENOMIC DNA]</scope>
    <source>
        <strain evidence="1">ST1C</strain>
    </source>
</reference>
<feature type="non-terminal residue" evidence="1">
    <location>
        <position position="1"/>
    </location>
</feature>
<evidence type="ECO:0000313" key="2">
    <source>
        <dbReference type="Proteomes" id="UP000324800"/>
    </source>
</evidence>
<sequence length="66" mass="7203">QCKQQSACAYYQEYTASACQMGAGAVLNSQCIVCDGCVFVKDQDLAYSSICTFFLYYPGINAYALT</sequence>
<dbReference type="EMBL" id="SNRW01017008">
    <property type="protein sequence ID" value="KAA6368773.1"/>
    <property type="molecule type" value="Genomic_DNA"/>
</dbReference>
<gene>
    <name evidence="1" type="ORF">EZS28_035698</name>
</gene>
<organism evidence="1 2">
    <name type="scientific">Streblomastix strix</name>
    <dbReference type="NCBI Taxonomy" id="222440"/>
    <lineage>
        <taxon>Eukaryota</taxon>
        <taxon>Metamonada</taxon>
        <taxon>Preaxostyla</taxon>
        <taxon>Oxymonadida</taxon>
        <taxon>Streblomastigidae</taxon>
        <taxon>Streblomastix</taxon>
    </lineage>
</organism>
<accession>A0A5J4UF60</accession>
<dbReference type="Proteomes" id="UP000324800">
    <property type="component" value="Unassembled WGS sequence"/>
</dbReference>
<evidence type="ECO:0000313" key="1">
    <source>
        <dbReference type="EMBL" id="KAA6368773.1"/>
    </source>
</evidence>